<sequence length="223" mass="22468">MQQFPATAAVSAVLDIPAGRIRLVAADRADATVEVRPADAAKGRDVKAAEETRVEFLDGVLRIAAAPAKNKIMGNSGSVEVTVHLPSGSHVEAKVAAGEVRGVGRLGNVAVEGAQAGIALEESASARLTVQAGDISLGRLDGPAQISTQKGAITIAEAVRGEVVLTTQHGDITVGAASGTSATLDAGTSHGRVHNALTHVDGEAAALHLHATTAYGDITARGN</sequence>
<evidence type="ECO:0000259" key="1">
    <source>
        <dbReference type="Pfam" id="PF13349"/>
    </source>
</evidence>
<proteinExistence type="predicted"/>
<reference evidence="2 3" key="1">
    <citation type="submission" date="2024-03" db="EMBL/GenBank/DDBJ databases">
        <title>Whole genome sequencing of Streptomyces racemochromogenes, to identify antimicrobial biosynthetic gene clusters.</title>
        <authorList>
            <person name="Suryawanshi P."/>
            <person name="Krishnaraj P.U."/>
            <person name="Arun Y.P."/>
            <person name="Suryawanshi M.P."/>
            <person name="Rakshit O."/>
        </authorList>
    </citation>
    <scope>NUCLEOTIDE SEQUENCE [LARGE SCALE GENOMIC DNA]</scope>
    <source>
        <strain evidence="2 3">AUDT626</strain>
    </source>
</reference>
<dbReference type="Proteomes" id="UP001610631">
    <property type="component" value="Unassembled WGS sequence"/>
</dbReference>
<dbReference type="EMBL" id="JBBDHD010000017">
    <property type="protein sequence ID" value="MFH7595338.1"/>
    <property type="molecule type" value="Genomic_DNA"/>
</dbReference>
<dbReference type="RefSeq" id="WP_395509207.1">
    <property type="nucleotide sequence ID" value="NZ_JBBDHD010000017.1"/>
</dbReference>
<evidence type="ECO:0000313" key="2">
    <source>
        <dbReference type="EMBL" id="MFH7595338.1"/>
    </source>
</evidence>
<dbReference type="InterPro" id="IPR025164">
    <property type="entry name" value="Toastrack_DUF4097"/>
</dbReference>
<evidence type="ECO:0000313" key="3">
    <source>
        <dbReference type="Proteomes" id="UP001610631"/>
    </source>
</evidence>
<dbReference type="Pfam" id="PF13349">
    <property type="entry name" value="DUF4097"/>
    <property type="match status" value="1"/>
</dbReference>
<protein>
    <submittedName>
        <fullName evidence="2">DUF4097 family beta strand repeat-containing protein</fullName>
    </submittedName>
</protein>
<comment type="caution">
    <text evidence="2">The sequence shown here is derived from an EMBL/GenBank/DDBJ whole genome shotgun (WGS) entry which is preliminary data.</text>
</comment>
<accession>A0ABW7PAG1</accession>
<keyword evidence="3" id="KW-1185">Reference proteome</keyword>
<feature type="domain" description="DUF4097" evidence="1">
    <location>
        <begin position="31"/>
        <end position="220"/>
    </location>
</feature>
<gene>
    <name evidence="2" type="ORF">WDV06_09570</name>
</gene>
<organism evidence="2 3">
    <name type="scientific">Streptomyces racemochromogenes</name>
    <dbReference type="NCBI Taxonomy" id="67353"/>
    <lineage>
        <taxon>Bacteria</taxon>
        <taxon>Bacillati</taxon>
        <taxon>Actinomycetota</taxon>
        <taxon>Actinomycetes</taxon>
        <taxon>Kitasatosporales</taxon>
        <taxon>Streptomycetaceae</taxon>
        <taxon>Streptomyces</taxon>
    </lineage>
</organism>
<name>A0ABW7PAG1_9ACTN</name>